<dbReference type="EMBL" id="BQNB010012767">
    <property type="protein sequence ID" value="GJT07641.1"/>
    <property type="molecule type" value="Genomic_DNA"/>
</dbReference>
<reference evidence="2" key="2">
    <citation type="submission" date="2022-01" db="EMBL/GenBank/DDBJ databases">
        <authorList>
            <person name="Yamashiro T."/>
            <person name="Shiraishi A."/>
            <person name="Satake H."/>
            <person name="Nakayama K."/>
        </authorList>
    </citation>
    <scope>NUCLEOTIDE SEQUENCE</scope>
</reference>
<accession>A0ABQ5AYB9</accession>
<protein>
    <submittedName>
        <fullName evidence="2">Uncharacterized protein</fullName>
    </submittedName>
</protein>
<gene>
    <name evidence="2" type="ORF">Tco_0842103</name>
</gene>
<feature type="compositionally biased region" description="Basic and acidic residues" evidence="1">
    <location>
        <begin position="146"/>
        <end position="155"/>
    </location>
</feature>
<evidence type="ECO:0000313" key="3">
    <source>
        <dbReference type="Proteomes" id="UP001151760"/>
    </source>
</evidence>
<comment type="caution">
    <text evidence="2">The sequence shown here is derived from an EMBL/GenBank/DDBJ whole genome shotgun (WGS) entry which is preliminary data.</text>
</comment>
<reference evidence="2" key="1">
    <citation type="journal article" date="2022" name="Int. J. Mol. Sci.">
        <title>Draft Genome of Tanacetum Coccineum: Genomic Comparison of Closely Related Tanacetum-Family Plants.</title>
        <authorList>
            <person name="Yamashiro T."/>
            <person name="Shiraishi A."/>
            <person name="Nakayama K."/>
            <person name="Satake H."/>
        </authorList>
    </citation>
    <scope>NUCLEOTIDE SEQUENCE</scope>
</reference>
<keyword evidence="3" id="KW-1185">Reference proteome</keyword>
<dbReference type="Proteomes" id="UP001151760">
    <property type="component" value="Unassembled WGS sequence"/>
</dbReference>
<name>A0ABQ5AYB9_9ASTR</name>
<proteinExistence type="predicted"/>
<evidence type="ECO:0000313" key="2">
    <source>
        <dbReference type="EMBL" id="GJT07641.1"/>
    </source>
</evidence>
<organism evidence="2 3">
    <name type="scientific">Tanacetum coccineum</name>
    <dbReference type="NCBI Taxonomy" id="301880"/>
    <lineage>
        <taxon>Eukaryota</taxon>
        <taxon>Viridiplantae</taxon>
        <taxon>Streptophyta</taxon>
        <taxon>Embryophyta</taxon>
        <taxon>Tracheophyta</taxon>
        <taxon>Spermatophyta</taxon>
        <taxon>Magnoliopsida</taxon>
        <taxon>eudicotyledons</taxon>
        <taxon>Gunneridae</taxon>
        <taxon>Pentapetalae</taxon>
        <taxon>asterids</taxon>
        <taxon>campanulids</taxon>
        <taxon>Asterales</taxon>
        <taxon>Asteraceae</taxon>
        <taxon>Asteroideae</taxon>
        <taxon>Anthemideae</taxon>
        <taxon>Anthemidinae</taxon>
        <taxon>Tanacetum</taxon>
    </lineage>
</organism>
<feature type="region of interest" description="Disordered" evidence="1">
    <location>
        <begin position="132"/>
        <end position="155"/>
    </location>
</feature>
<sequence length="155" mass="18005">MLTLRFRDLIPIQNILNILRYISMQDEGNVSDLEEPIMLTFLRLTSTTLLSQYLNARDQSTTEQEMTIPRMISRTKNNWANTYATKRLSSFRGRQASNGRRMILGSFIKCSGRRYRKEEALQRLMLEGDKEKTLPYPIPNAPSQARDTKTLDLTN</sequence>
<evidence type="ECO:0000256" key="1">
    <source>
        <dbReference type="SAM" id="MobiDB-lite"/>
    </source>
</evidence>